<comment type="caution">
    <text evidence="2">The sequence shown here is derived from an EMBL/GenBank/DDBJ whole genome shotgun (WGS) entry which is preliminary data.</text>
</comment>
<keyword evidence="3" id="KW-1185">Reference proteome</keyword>
<dbReference type="InterPro" id="IPR013087">
    <property type="entry name" value="Znf_C2H2_type"/>
</dbReference>
<feature type="domain" description="C2H2-type" evidence="1">
    <location>
        <begin position="40"/>
        <end position="63"/>
    </location>
</feature>
<organism evidence="2 3">
    <name type="scientific">Merluccius polli</name>
    <name type="common">Benguela hake</name>
    <name type="synonym">Merluccius cadenati</name>
    <dbReference type="NCBI Taxonomy" id="89951"/>
    <lineage>
        <taxon>Eukaryota</taxon>
        <taxon>Metazoa</taxon>
        <taxon>Chordata</taxon>
        <taxon>Craniata</taxon>
        <taxon>Vertebrata</taxon>
        <taxon>Euteleostomi</taxon>
        <taxon>Actinopterygii</taxon>
        <taxon>Neopterygii</taxon>
        <taxon>Teleostei</taxon>
        <taxon>Neoteleostei</taxon>
        <taxon>Acanthomorphata</taxon>
        <taxon>Zeiogadaria</taxon>
        <taxon>Gadariae</taxon>
        <taxon>Gadiformes</taxon>
        <taxon>Gadoidei</taxon>
        <taxon>Merlucciidae</taxon>
        <taxon>Merluccius</taxon>
    </lineage>
</organism>
<dbReference type="SMART" id="SM00355">
    <property type="entry name" value="ZnF_C2H2"/>
    <property type="match status" value="3"/>
</dbReference>
<sequence length="478" mass="54475">MHCKFCKFSHESTETLLRHHRIHHSHFHTKTPGHVQNTTFACELCDFKDVCDEKQVFSHLGLHLRSHQTVRCPFVNCDFTSNVVSTFSSHRSRSHKHHTVKDLRTVEGGIVVTETADEEPVGQTASNDHIPSTSAVRDCEDRVDAPSLEHKLASLFLCMQTVLHISKQATQKILEELNDIVHYSRSHAEQNVREVLHKHNQEIDDNVVEEVTEAVLRANPLYESTKAKGALSTDYRRNCYYLGNFPVVQPVEYLYETGVSKKSFVYVPVLQMLDRLLCCQDVNENINFTGETLTGLFQSFRDGQYFQYNKLFGEEQSSFALAFYIDDFEICNPLGTSRKKHKITAVYWVPLNLPAKFRSSLSSIQLAALGRSDDVKQYGFDRFFAPLLRDISVLEKEGIYTERLQETPCSDFQLRTPEQHDLLLQNLPGNNAISGVKGECALSKHLTYFHPITGFPPDLLHDIFEGIVPVELSLCLKA</sequence>
<protein>
    <recommendedName>
        <fullName evidence="1">C2H2-type domain-containing protein</fullName>
    </recommendedName>
</protein>
<reference evidence="2" key="1">
    <citation type="journal article" date="2023" name="Front. Mar. Sci.">
        <title>A new Merluccius polli reference genome to investigate the effects of global change in West African waters.</title>
        <authorList>
            <person name="Mateo J.L."/>
            <person name="Blanco-Fernandez C."/>
            <person name="Garcia-Vazquez E."/>
            <person name="Machado-Schiaffino G."/>
        </authorList>
    </citation>
    <scope>NUCLEOTIDE SEQUENCE</scope>
    <source>
        <strain evidence="2">C29</strain>
        <tissue evidence="2">Fin</tissue>
    </source>
</reference>
<evidence type="ECO:0000313" key="2">
    <source>
        <dbReference type="EMBL" id="KAK0137892.1"/>
    </source>
</evidence>
<feature type="domain" description="C2H2-type" evidence="1">
    <location>
        <begin position="70"/>
        <end position="95"/>
    </location>
</feature>
<evidence type="ECO:0000313" key="3">
    <source>
        <dbReference type="Proteomes" id="UP001174136"/>
    </source>
</evidence>
<gene>
    <name evidence="2" type="ORF">N1851_025902</name>
</gene>
<feature type="domain" description="C2H2-type" evidence="1">
    <location>
        <begin position="1"/>
        <end position="23"/>
    </location>
</feature>
<dbReference type="Proteomes" id="UP001174136">
    <property type="component" value="Unassembled WGS sequence"/>
</dbReference>
<evidence type="ECO:0000259" key="1">
    <source>
        <dbReference type="SMART" id="SM00355"/>
    </source>
</evidence>
<accession>A0AA47MCW0</accession>
<dbReference type="AlphaFoldDB" id="A0AA47MCW0"/>
<proteinExistence type="predicted"/>
<name>A0AA47MCW0_MERPO</name>
<dbReference type="EMBL" id="JAOPHQ010004844">
    <property type="protein sequence ID" value="KAK0137892.1"/>
    <property type="molecule type" value="Genomic_DNA"/>
</dbReference>